<feature type="region of interest" description="Disordered" evidence="1">
    <location>
        <begin position="30"/>
        <end position="53"/>
    </location>
</feature>
<sequence length="108" mass="12278">MPVVMHVVQFLGWAALTSSVGHYHWVPSHVGNPSNERADQKAKHGAESSQTEVPLTLRRARALHPHTLTNVLPAPKKPRALESHWKPWPVWFLFQDTWCEPKLLSTFA</sequence>
<dbReference type="Proteomes" id="UP000887159">
    <property type="component" value="Unassembled WGS sequence"/>
</dbReference>
<name>A0A8X6V7X2_TRICX</name>
<dbReference type="AlphaFoldDB" id="A0A8X6V7X2"/>
<evidence type="ECO:0000256" key="1">
    <source>
        <dbReference type="SAM" id="MobiDB-lite"/>
    </source>
</evidence>
<dbReference type="GO" id="GO:0003676">
    <property type="term" value="F:nucleic acid binding"/>
    <property type="evidence" value="ECO:0007669"/>
    <property type="project" value="InterPro"/>
</dbReference>
<evidence type="ECO:0000256" key="2">
    <source>
        <dbReference type="SAM" id="SignalP"/>
    </source>
</evidence>
<dbReference type="Gene3D" id="3.30.420.10">
    <property type="entry name" value="Ribonuclease H-like superfamily/Ribonuclease H"/>
    <property type="match status" value="1"/>
</dbReference>
<feature type="compositionally biased region" description="Basic and acidic residues" evidence="1">
    <location>
        <begin position="36"/>
        <end position="46"/>
    </location>
</feature>
<evidence type="ECO:0000313" key="3">
    <source>
        <dbReference type="EMBL" id="GFX98192.1"/>
    </source>
</evidence>
<dbReference type="InterPro" id="IPR012337">
    <property type="entry name" value="RNaseH-like_sf"/>
</dbReference>
<dbReference type="EMBL" id="BMAU01021201">
    <property type="protein sequence ID" value="GFX98192.1"/>
    <property type="molecule type" value="Genomic_DNA"/>
</dbReference>
<gene>
    <name evidence="3" type="ORF">TNCV_4908351</name>
</gene>
<accession>A0A8X6V7X2</accession>
<proteinExistence type="predicted"/>
<protein>
    <recommendedName>
        <fullName evidence="5">RNase H type-1 domain-containing protein</fullName>
    </recommendedName>
</protein>
<feature type="signal peptide" evidence="2">
    <location>
        <begin position="1"/>
        <end position="19"/>
    </location>
</feature>
<feature type="chain" id="PRO_5036479854" description="RNase H type-1 domain-containing protein" evidence="2">
    <location>
        <begin position="20"/>
        <end position="108"/>
    </location>
</feature>
<comment type="caution">
    <text evidence="3">The sequence shown here is derived from an EMBL/GenBank/DDBJ whole genome shotgun (WGS) entry which is preliminary data.</text>
</comment>
<keyword evidence="4" id="KW-1185">Reference proteome</keyword>
<organism evidence="3 4">
    <name type="scientific">Trichonephila clavipes</name>
    <name type="common">Golden silk orbweaver</name>
    <name type="synonym">Nephila clavipes</name>
    <dbReference type="NCBI Taxonomy" id="2585209"/>
    <lineage>
        <taxon>Eukaryota</taxon>
        <taxon>Metazoa</taxon>
        <taxon>Ecdysozoa</taxon>
        <taxon>Arthropoda</taxon>
        <taxon>Chelicerata</taxon>
        <taxon>Arachnida</taxon>
        <taxon>Araneae</taxon>
        <taxon>Araneomorphae</taxon>
        <taxon>Entelegynae</taxon>
        <taxon>Araneoidea</taxon>
        <taxon>Nephilidae</taxon>
        <taxon>Trichonephila</taxon>
    </lineage>
</organism>
<keyword evidence="2" id="KW-0732">Signal</keyword>
<evidence type="ECO:0000313" key="4">
    <source>
        <dbReference type="Proteomes" id="UP000887159"/>
    </source>
</evidence>
<dbReference type="InterPro" id="IPR036397">
    <property type="entry name" value="RNaseH_sf"/>
</dbReference>
<dbReference type="SUPFAM" id="SSF53098">
    <property type="entry name" value="Ribonuclease H-like"/>
    <property type="match status" value="1"/>
</dbReference>
<evidence type="ECO:0008006" key="5">
    <source>
        <dbReference type="Google" id="ProtNLM"/>
    </source>
</evidence>
<reference evidence="3" key="1">
    <citation type="submission" date="2020-08" db="EMBL/GenBank/DDBJ databases">
        <title>Multicomponent nature underlies the extraordinary mechanical properties of spider dragline silk.</title>
        <authorList>
            <person name="Kono N."/>
            <person name="Nakamura H."/>
            <person name="Mori M."/>
            <person name="Yoshida Y."/>
            <person name="Ohtoshi R."/>
            <person name="Malay A.D."/>
            <person name="Moran D.A.P."/>
            <person name="Tomita M."/>
            <person name="Numata K."/>
            <person name="Arakawa K."/>
        </authorList>
    </citation>
    <scope>NUCLEOTIDE SEQUENCE</scope>
</reference>